<proteinExistence type="predicted"/>
<dbReference type="AlphaFoldDB" id="A0A8J3ASY1"/>
<name>A0A8J3ASY1_9BURK</name>
<gene>
    <name evidence="1" type="ORF">GCM10008066_25300</name>
</gene>
<reference evidence="2" key="1">
    <citation type="journal article" date="2019" name="Int. J. Syst. Evol. Microbiol.">
        <title>The Global Catalogue of Microorganisms (GCM) 10K type strain sequencing project: providing services to taxonomists for standard genome sequencing and annotation.</title>
        <authorList>
            <consortium name="The Broad Institute Genomics Platform"/>
            <consortium name="The Broad Institute Genome Sequencing Center for Infectious Disease"/>
            <person name="Wu L."/>
            <person name="Ma J."/>
        </authorList>
    </citation>
    <scope>NUCLEOTIDE SEQUENCE [LARGE SCALE GENOMIC DNA]</scope>
    <source>
        <strain evidence="2">CCM 2767</strain>
    </source>
</reference>
<dbReference type="EMBL" id="BMDI01000002">
    <property type="protein sequence ID" value="GGI20692.1"/>
    <property type="molecule type" value="Genomic_DNA"/>
</dbReference>
<comment type="caution">
    <text evidence="1">The sequence shown here is derived from an EMBL/GenBank/DDBJ whole genome shotgun (WGS) entry which is preliminary data.</text>
</comment>
<evidence type="ECO:0000313" key="1">
    <source>
        <dbReference type="EMBL" id="GGI20692.1"/>
    </source>
</evidence>
<organism evidence="1 2">
    <name type="scientific">Oxalicibacterium faecigallinarum</name>
    <dbReference type="NCBI Taxonomy" id="573741"/>
    <lineage>
        <taxon>Bacteria</taxon>
        <taxon>Pseudomonadati</taxon>
        <taxon>Pseudomonadota</taxon>
        <taxon>Betaproteobacteria</taxon>
        <taxon>Burkholderiales</taxon>
        <taxon>Oxalobacteraceae</taxon>
        <taxon>Oxalicibacterium</taxon>
    </lineage>
</organism>
<accession>A0A8J3ASY1</accession>
<keyword evidence="2" id="KW-1185">Reference proteome</keyword>
<protein>
    <submittedName>
        <fullName evidence="1">Uncharacterized protein</fullName>
    </submittedName>
</protein>
<dbReference type="Proteomes" id="UP000642180">
    <property type="component" value="Unassembled WGS sequence"/>
</dbReference>
<sequence length="210" mass="23992">MVTDDARVVDPKACQLESWTQHNRGNDEFWALPACNFSGNLELAIGTGHTRSPDTRSTTDMVVQGKTLFRQLEENDWGWGLVIGGTRHDDRGLGRIANDYYAYVPATFSFRDDRMLVHANLGWLRDGELRTQRGTWGIGSEWQLTPSTWLIGETFSQQGGRPFYQLGVRRWLIQDRVQIDATYGSRFGYDGSQERWFSIGLRLLSLPFLP</sequence>
<evidence type="ECO:0000313" key="2">
    <source>
        <dbReference type="Proteomes" id="UP000642180"/>
    </source>
</evidence>